<organism evidence="2 3">
    <name type="scientific">Shewanella intestini</name>
    <dbReference type="NCBI Taxonomy" id="2017544"/>
    <lineage>
        <taxon>Bacteria</taxon>
        <taxon>Pseudomonadati</taxon>
        <taxon>Pseudomonadota</taxon>
        <taxon>Gammaproteobacteria</taxon>
        <taxon>Alteromonadales</taxon>
        <taxon>Shewanellaceae</taxon>
        <taxon>Shewanella</taxon>
    </lineage>
</organism>
<dbReference type="EMBL" id="JAAIKR010000009">
    <property type="protein sequence ID" value="MBR9728384.1"/>
    <property type="molecule type" value="Genomic_DNA"/>
</dbReference>
<protein>
    <submittedName>
        <fullName evidence="2">Uncharacterized protein</fullName>
    </submittedName>
</protein>
<keyword evidence="3" id="KW-1185">Reference proteome</keyword>
<dbReference type="Proteomes" id="UP000811844">
    <property type="component" value="Unassembled WGS sequence"/>
</dbReference>
<evidence type="ECO:0000256" key="1">
    <source>
        <dbReference type="SAM" id="SignalP"/>
    </source>
</evidence>
<keyword evidence="1" id="KW-0732">Signal</keyword>
<gene>
    <name evidence="2" type="ORF">G3R48_10410</name>
</gene>
<feature type="chain" id="PRO_5045994163" evidence="1">
    <location>
        <begin position="41"/>
        <end position="290"/>
    </location>
</feature>
<name>A0ABS5I3W3_9GAMM</name>
<accession>A0ABS5I3W3</accession>
<proteinExistence type="predicted"/>
<reference evidence="2 3" key="1">
    <citation type="submission" date="2020-02" db="EMBL/GenBank/DDBJ databases">
        <title>Shewanella WXL01 sp. nov., a marine bacterium isolated from green algae in Luhuitou Fringing Reef (Northern South China Sea).</title>
        <authorList>
            <person name="Wang X."/>
        </authorList>
    </citation>
    <scope>NUCLEOTIDE SEQUENCE [LARGE SCALE GENOMIC DNA]</scope>
    <source>
        <strain evidence="2 3">MCCC 1A01895</strain>
    </source>
</reference>
<evidence type="ECO:0000313" key="3">
    <source>
        <dbReference type="Proteomes" id="UP000811844"/>
    </source>
</evidence>
<comment type="caution">
    <text evidence="2">The sequence shown here is derived from an EMBL/GenBank/DDBJ whole genome shotgun (WGS) entry which is preliminary data.</text>
</comment>
<evidence type="ECO:0000313" key="2">
    <source>
        <dbReference type="EMBL" id="MBR9728384.1"/>
    </source>
</evidence>
<sequence>MPSLNRYALLKNKHSSRYKTTLLSSAILGASLVVATVAHADNETISAANSAKTSHWSGYVSATALTNMFKQSEPSSYQSVSANGRIGYRDTWGSVRLSVGGEVETHHDQSYYYDSFLEYRSPAKKLSQDWTFIGSAGVYLPSSHTSRKNKLYAAPRIAGYFFYHPTDEWSFYLSPRAKYNAYKYEMGRQGEHFVEHQIDILGDATWSFAENWYLDVNGSFGMSSKFNTARYDRKFTASEELGWVFSQGWVAAFGHNNSGGFYDPEQGPSHGFELYNKRSSVFYLSVTKYL</sequence>
<dbReference type="RefSeq" id="WP_153664825.1">
    <property type="nucleotide sequence ID" value="NZ_JAAIKR010000009.1"/>
</dbReference>
<feature type="signal peptide" evidence="1">
    <location>
        <begin position="1"/>
        <end position="40"/>
    </location>
</feature>